<gene>
    <name evidence="2" type="ORF">Cgig2_009641</name>
</gene>
<comment type="caution">
    <text evidence="2">The sequence shown here is derived from an EMBL/GenBank/DDBJ whole genome shotgun (WGS) entry which is preliminary data.</text>
</comment>
<name>A0A9Q1JTP8_9CARY</name>
<dbReference type="Proteomes" id="UP001153076">
    <property type="component" value="Unassembled WGS sequence"/>
</dbReference>
<reference evidence="2" key="1">
    <citation type="submission" date="2022-04" db="EMBL/GenBank/DDBJ databases">
        <title>Carnegiea gigantea Genome sequencing and assembly v2.</title>
        <authorList>
            <person name="Copetti D."/>
            <person name="Sanderson M.J."/>
            <person name="Burquez A."/>
            <person name="Wojciechowski M.F."/>
        </authorList>
    </citation>
    <scope>NUCLEOTIDE SEQUENCE</scope>
    <source>
        <strain evidence="2">SGP5-SGP5p</strain>
        <tissue evidence="2">Aerial part</tissue>
    </source>
</reference>
<protein>
    <submittedName>
        <fullName evidence="2">Uncharacterized protein</fullName>
    </submittedName>
</protein>
<evidence type="ECO:0000313" key="2">
    <source>
        <dbReference type="EMBL" id="KAJ8430750.1"/>
    </source>
</evidence>
<proteinExistence type="predicted"/>
<dbReference type="EMBL" id="JAKOGI010000761">
    <property type="protein sequence ID" value="KAJ8430750.1"/>
    <property type="molecule type" value="Genomic_DNA"/>
</dbReference>
<dbReference type="AlphaFoldDB" id="A0A9Q1JTP8"/>
<accession>A0A9Q1JTP8</accession>
<feature type="compositionally biased region" description="Polar residues" evidence="1">
    <location>
        <begin position="85"/>
        <end position="104"/>
    </location>
</feature>
<keyword evidence="3" id="KW-1185">Reference proteome</keyword>
<feature type="compositionally biased region" description="Low complexity" evidence="1">
    <location>
        <begin position="124"/>
        <end position="136"/>
    </location>
</feature>
<organism evidence="2 3">
    <name type="scientific">Carnegiea gigantea</name>
    <dbReference type="NCBI Taxonomy" id="171969"/>
    <lineage>
        <taxon>Eukaryota</taxon>
        <taxon>Viridiplantae</taxon>
        <taxon>Streptophyta</taxon>
        <taxon>Embryophyta</taxon>
        <taxon>Tracheophyta</taxon>
        <taxon>Spermatophyta</taxon>
        <taxon>Magnoliopsida</taxon>
        <taxon>eudicotyledons</taxon>
        <taxon>Gunneridae</taxon>
        <taxon>Pentapetalae</taxon>
        <taxon>Caryophyllales</taxon>
        <taxon>Cactineae</taxon>
        <taxon>Cactaceae</taxon>
        <taxon>Cactoideae</taxon>
        <taxon>Echinocereeae</taxon>
        <taxon>Carnegiea</taxon>
    </lineage>
</organism>
<evidence type="ECO:0000313" key="3">
    <source>
        <dbReference type="Proteomes" id="UP001153076"/>
    </source>
</evidence>
<feature type="compositionally biased region" description="Polar residues" evidence="1">
    <location>
        <begin position="146"/>
        <end position="157"/>
    </location>
</feature>
<evidence type="ECO:0000256" key="1">
    <source>
        <dbReference type="SAM" id="MobiDB-lite"/>
    </source>
</evidence>
<sequence>MTGTIRWLFTLEEVREAVNMFWQSRGHIKVRQKGHYRSRYFSNRIRAFPNTPNFLTSRVDLLEPSSLDYGPAPVYGYGEGPLEGDTSSDSNDGGTAACSPSQFWHSDVCPRTDIGPSHRARGRSLSPSSSHSVLPLQGYHGHSLYGNPTASHTQGPTNPSPDPSLLYKSYS</sequence>
<feature type="region of interest" description="Disordered" evidence="1">
    <location>
        <begin position="73"/>
        <end position="171"/>
    </location>
</feature>